<evidence type="ECO:0000313" key="2">
    <source>
        <dbReference type="EMBL" id="QPK25159.1"/>
    </source>
</evidence>
<evidence type="ECO:0000313" key="4">
    <source>
        <dbReference type="Proteomes" id="UP000762586"/>
    </source>
</evidence>
<reference evidence="2 3" key="2">
    <citation type="submission" date="2020-11" db="EMBL/GenBank/DDBJ databases">
        <title>Complete genome sequence of Pectobacterium brasiliense strain F126.</title>
        <authorList>
            <person name="Miroshnikov K."/>
            <person name="Vo T.N.H."/>
            <person name="Khodykina M.V."/>
            <person name="Kabanova A.P."/>
            <person name="Shneider M."/>
            <person name="Korzhenkov A."/>
            <person name="Toschakov S.V."/>
            <person name="Miroshnikov K.A."/>
            <person name="Ignatov A.N."/>
            <person name="Mikhailova Y.V."/>
            <person name="Shelenkov A."/>
            <person name="Yanushevich Y.G."/>
            <person name="Evseev P.V."/>
        </authorList>
    </citation>
    <scope>NUCLEOTIDE SEQUENCE [LARGE SCALE GENOMIC DNA]</scope>
    <source>
        <strain evidence="2 3">F126</strain>
    </source>
</reference>
<protein>
    <submittedName>
        <fullName evidence="2">Uncharacterized protein</fullName>
    </submittedName>
</protein>
<dbReference type="Proteomes" id="UP000269351">
    <property type="component" value="Chromosome"/>
</dbReference>
<reference evidence="1 4" key="1">
    <citation type="submission" date="2020-07" db="EMBL/GenBank/DDBJ databases">
        <title>A pangenomic view of the genus Pectobacterium provides insights into genome organization, phylogeny, and virulence.</title>
        <authorList>
            <person name="Jonkheer E."/>
            <person name="Brankovics B."/>
            <person name="Houwers I."/>
            <person name="Van Der Wolf J."/>
            <person name="Bonants P."/>
            <person name="Vreeburg R."/>
            <person name="Bollema R."/>
            <person name="De Haan J."/>
            <person name="Berke L."/>
            <person name="De Ridder D."/>
            <person name="Smit S."/>
            <person name="Van Der Lee T.A.J."/>
        </authorList>
    </citation>
    <scope>NUCLEOTIDE SEQUENCE [LARGE SCALE GENOMIC DNA]</scope>
    <source>
        <strain evidence="1 4">NAK:384</strain>
    </source>
</reference>
<dbReference type="EMBL" id="CP065031">
    <property type="protein sequence ID" value="QPK25159.1"/>
    <property type="molecule type" value="Genomic_DNA"/>
</dbReference>
<proteinExistence type="predicted"/>
<sequence>MTDNLNSRLVYLSDELASSYEKEYSSDEEEYFENKRIKSELVDFILDANSHGEMSLVDSAFKVLLDNTGCQEDFEILEEILRPIIEKKIIDKDLLEKYLQESPLSRWL</sequence>
<evidence type="ECO:0000313" key="1">
    <source>
        <dbReference type="EMBL" id="MBN3107136.1"/>
    </source>
</evidence>
<organism evidence="2 3">
    <name type="scientific">Pectobacterium brasiliense</name>
    <dbReference type="NCBI Taxonomy" id="180957"/>
    <lineage>
        <taxon>Bacteria</taxon>
        <taxon>Pseudomonadati</taxon>
        <taxon>Pseudomonadota</taxon>
        <taxon>Gammaproteobacteria</taxon>
        <taxon>Enterobacterales</taxon>
        <taxon>Pectobacteriaceae</taxon>
        <taxon>Pectobacterium</taxon>
    </lineage>
</organism>
<dbReference type="RefSeq" id="WP_052903876.1">
    <property type="nucleotide sequence ID" value="NZ_BSWF01000012.1"/>
</dbReference>
<dbReference type="EMBL" id="JACGET010000015">
    <property type="protein sequence ID" value="MBN3107136.1"/>
    <property type="molecule type" value="Genomic_DNA"/>
</dbReference>
<keyword evidence="4" id="KW-1185">Reference proteome</keyword>
<accession>A0A433N581</accession>
<dbReference type="AlphaFoldDB" id="A0A433N581"/>
<evidence type="ECO:0000313" key="3">
    <source>
        <dbReference type="Proteomes" id="UP000269351"/>
    </source>
</evidence>
<name>A0A433N581_9GAMM</name>
<gene>
    <name evidence="2" type="ORF">F126LOC_004925</name>
    <name evidence="1" type="ORF">H4F48_13760</name>
</gene>
<dbReference type="Proteomes" id="UP000762586">
    <property type="component" value="Unassembled WGS sequence"/>
</dbReference>